<comment type="caution">
    <text evidence="4">The sequence shown here is derived from an EMBL/GenBank/DDBJ whole genome shotgun (WGS) entry which is preliminary data.</text>
</comment>
<dbReference type="PANTHER" id="PTHR10663:SF373">
    <property type="entry name" value="PH AND SEC7 DOMAIN-CONTAINING PROTEIN C11E3.11C"/>
    <property type="match status" value="1"/>
</dbReference>
<protein>
    <submittedName>
        <fullName evidence="4">PH and SEC7 domain-containing protein C11E3.11c</fullName>
    </submittedName>
</protein>
<proteinExistence type="predicted"/>
<dbReference type="SMART" id="SM00222">
    <property type="entry name" value="Sec7"/>
    <property type="match status" value="1"/>
</dbReference>
<name>A0A1C7NB18_9FUNG</name>
<dbReference type="AlphaFoldDB" id="A0A1C7NB18"/>
<dbReference type="STRING" id="101091.A0A1C7NB18"/>
<evidence type="ECO:0000259" key="2">
    <source>
        <dbReference type="PROSITE" id="PS50003"/>
    </source>
</evidence>
<dbReference type="InterPro" id="IPR011993">
    <property type="entry name" value="PH-like_dom_sf"/>
</dbReference>
<dbReference type="InterPro" id="IPR001849">
    <property type="entry name" value="PH_domain"/>
</dbReference>
<evidence type="ECO:0000313" key="5">
    <source>
        <dbReference type="Proteomes" id="UP000093000"/>
    </source>
</evidence>
<dbReference type="EMBL" id="LUGH01000343">
    <property type="protein sequence ID" value="OBZ85949.1"/>
    <property type="molecule type" value="Genomic_DNA"/>
</dbReference>
<dbReference type="InterPro" id="IPR023394">
    <property type="entry name" value="Sec7_C_sf"/>
</dbReference>
<dbReference type="PANTHER" id="PTHR10663">
    <property type="entry name" value="GUANYL-NUCLEOTIDE EXCHANGE FACTOR"/>
    <property type="match status" value="1"/>
</dbReference>
<sequence>MTFSNELNDMAIEYAQRIWNEDVTAYNDLERIVEWIGDGKPSSNAILKAYLDHFDFKGLSLEQAFRNLCLKLHLKGETQQIDRILSEFAQHYFTQNPRVVFGSIDTVHAIVYSLLLLNTDLHVAQGDHKKMTRSAFVRNTMDAIYNQLNIHTGIDENSVYEEHTASTISFTTFEWNNLQRSPSSSSNFSSRSSTYAQSLDSSMSSNSHIAIGSKSWQLELKNQLKQMYTNVRHCQISNPSLPPSSSGNSHRVSTVLKRSMGTIMWRGTRQFSSNSSSSNEEVDSSSSTIATSISSSCLYPNSLIQYQSLASHLQTELPMTYTSSAPYYKEGLVIRKHLLEKTNQKAKHRDWRECFMVIERSQLRMYKLDCNNNEPRKRSLIRNTLMNRQAQTQASPNECSDAVGGGDWLSSALLVGLIDLKHTLANVLPSGYSKQRQHAFALQQANGAIHLFQVGSEVQAHEWVSTCNYWAARESKEPMSGGVSSMDYGWNCLELDSETPIIHEWQAPIPPTVSSLLEESAQLEALQKHVQELSEELDQHRDIKPRMEDRFANSKLFTKVLTNWEKKSCYLLHEIIKYQNYCDSIEKSLALQTKFKSL</sequence>
<dbReference type="Pfam" id="PF01369">
    <property type="entry name" value="Sec7"/>
    <property type="match status" value="1"/>
</dbReference>
<dbReference type="Gene3D" id="2.30.29.30">
    <property type="entry name" value="Pleckstrin-homology domain (PH domain)/Phosphotyrosine-binding domain (PTB)"/>
    <property type="match status" value="1"/>
</dbReference>
<evidence type="ECO:0000259" key="3">
    <source>
        <dbReference type="PROSITE" id="PS50190"/>
    </source>
</evidence>
<feature type="domain" description="SEC7" evidence="3">
    <location>
        <begin position="7"/>
        <end position="168"/>
    </location>
</feature>
<dbReference type="InterPro" id="IPR035999">
    <property type="entry name" value="Sec7_dom_sf"/>
</dbReference>
<dbReference type="FunCoup" id="A0A1C7NB18">
    <property type="interactions" value="30"/>
</dbReference>
<dbReference type="Proteomes" id="UP000093000">
    <property type="component" value="Unassembled WGS sequence"/>
</dbReference>
<dbReference type="OrthoDB" id="2157641at2759"/>
<dbReference type="InterPro" id="IPR041681">
    <property type="entry name" value="PH_9"/>
</dbReference>
<keyword evidence="1" id="KW-0175">Coiled coil</keyword>
<dbReference type="PROSITE" id="PS50003">
    <property type="entry name" value="PH_DOMAIN"/>
    <property type="match status" value="1"/>
</dbReference>
<dbReference type="Gene3D" id="1.10.1000.11">
    <property type="entry name" value="Arf Nucleotide-binding Site Opener,domain 2"/>
    <property type="match status" value="1"/>
</dbReference>
<dbReference type="Pfam" id="PF15410">
    <property type="entry name" value="PH_9"/>
    <property type="match status" value="1"/>
</dbReference>
<dbReference type="InterPro" id="IPR000904">
    <property type="entry name" value="Sec7_dom"/>
</dbReference>
<dbReference type="SMART" id="SM00233">
    <property type="entry name" value="PH"/>
    <property type="match status" value="1"/>
</dbReference>
<dbReference type="InParanoid" id="A0A1C7NB18"/>
<feature type="domain" description="PH" evidence="2">
    <location>
        <begin position="332"/>
        <end position="472"/>
    </location>
</feature>
<organism evidence="4 5">
    <name type="scientific">Choanephora cucurbitarum</name>
    <dbReference type="NCBI Taxonomy" id="101091"/>
    <lineage>
        <taxon>Eukaryota</taxon>
        <taxon>Fungi</taxon>
        <taxon>Fungi incertae sedis</taxon>
        <taxon>Mucoromycota</taxon>
        <taxon>Mucoromycotina</taxon>
        <taxon>Mucoromycetes</taxon>
        <taxon>Mucorales</taxon>
        <taxon>Mucorineae</taxon>
        <taxon>Choanephoraceae</taxon>
        <taxon>Choanephoroideae</taxon>
        <taxon>Choanephora</taxon>
    </lineage>
</organism>
<dbReference type="GO" id="GO:0032012">
    <property type="term" value="P:regulation of ARF protein signal transduction"/>
    <property type="evidence" value="ECO:0007669"/>
    <property type="project" value="InterPro"/>
</dbReference>
<feature type="coiled-coil region" evidence="1">
    <location>
        <begin position="516"/>
        <end position="550"/>
    </location>
</feature>
<dbReference type="SUPFAM" id="SSF48425">
    <property type="entry name" value="Sec7 domain"/>
    <property type="match status" value="1"/>
</dbReference>
<evidence type="ECO:0000256" key="1">
    <source>
        <dbReference type="SAM" id="Coils"/>
    </source>
</evidence>
<dbReference type="SUPFAM" id="SSF50729">
    <property type="entry name" value="PH domain-like"/>
    <property type="match status" value="1"/>
</dbReference>
<accession>A0A1C7NB18</accession>
<evidence type="ECO:0000313" key="4">
    <source>
        <dbReference type="EMBL" id="OBZ85949.1"/>
    </source>
</evidence>
<gene>
    <name evidence="4" type="ORF">A0J61_06011</name>
</gene>
<reference evidence="4 5" key="1">
    <citation type="submission" date="2016-03" db="EMBL/GenBank/DDBJ databases">
        <title>Choanephora cucurbitarum.</title>
        <authorList>
            <person name="Min B."/>
            <person name="Park H."/>
            <person name="Park J.-H."/>
            <person name="Shin H.-D."/>
            <person name="Choi I.-G."/>
        </authorList>
    </citation>
    <scope>NUCLEOTIDE SEQUENCE [LARGE SCALE GENOMIC DNA]</scope>
    <source>
        <strain evidence="4 5">KUS-F28377</strain>
    </source>
</reference>
<dbReference type="PROSITE" id="PS50190">
    <property type="entry name" value="SEC7"/>
    <property type="match status" value="1"/>
</dbReference>
<dbReference type="GO" id="GO:0005085">
    <property type="term" value="F:guanyl-nucleotide exchange factor activity"/>
    <property type="evidence" value="ECO:0007669"/>
    <property type="project" value="InterPro"/>
</dbReference>
<keyword evidence="5" id="KW-1185">Reference proteome</keyword>